<name>B7KUI4_METC4</name>
<protein>
    <submittedName>
        <fullName evidence="1">Uncharacterized protein</fullName>
    </submittedName>
</protein>
<reference evidence="1 2" key="2">
    <citation type="journal article" date="2012" name="J. Bacteriol.">
        <title>Complete genome sequences of six strains of the genus Methylobacterium.</title>
        <authorList>
            <person name="Marx C.J."/>
            <person name="Bringel F."/>
            <person name="Chistoserdova L."/>
            <person name="Moulin L."/>
            <person name="Farhan Ul Haque M."/>
            <person name="Fleischman D.E."/>
            <person name="Gruffaz C."/>
            <person name="Jourand P."/>
            <person name="Knief C."/>
            <person name="Lee M.C."/>
            <person name="Muller E.E."/>
            <person name="Nadalig T."/>
            <person name="Peyraud R."/>
            <person name="Roselli S."/>
            <person name="Russ L."/>
            <person name="Goodwin L.A."/>
            <person name="Ivanova N."/>
            <person name="Kyrpides N."/>
            <person name="Lajus A."/>
            <person name="Land M.L."/>
            <person name="Medigue C."/>
            <person name="Mikhailova N."/>
            <person name="Nolan M."/>
            <person name="Woyke T."/>
            <person name="Stolyar S."/>
            <person name="Vorholt J.A."/>
            <person name="Vuilleumier S."/>
        </authorList>
    </citation>
    <scope>NUCLEOTIDE SEQUENCE [LARGE SCALE GENOMIC DNA]</scope>
    <source>
        <strain evidence="2">CM4 / NCIMB 13688</strain>
    </source>
</reference>
<sequence length="113" mass="12648">MSALSFSQRCDQAMRCEAMFAGADWATEASFPTLLTLADLDIEEIARRPDDLRDVAWALTDPHCLSGEAWAEIHLGTPDPSPTWIRYWIAGAMEEFRLSFEKGRAGPTREVTT</sequence>
<dbReference type="HOGENOM" id="CLU_2130533_0_0_5"/>
<dbReference type="EMBL" id="CP001298">
    <property type="protein sequence ID" value="ACK84213.1"/>
    <property type="molecule type" value="Genomic_DNA"/>
</dbReference>
<evidence type="ECO:0000313" key="1">
    <source>
        <dbReference type="EMBL" id="ACK84213.1"/>
    </source>
</evidence>
<reference evidence="2" key="1">
    <citation type="submission" date="2008-12" db="EMBL/GenBank/DDBJ databases">
        <title>Complete sequence of chromosome of Methylobacterium chloromethanicum CM4.</title>
        <authorList>
            <consortium name="US DOE Joint Genome Institute"/>
            <person name="Lucas S."/>
            <person name="Copeland A."/>
            <person name="Lapidus A."/>
            <person name="Glavina del Rio T."/>
            <person name="Dalin E."/>
            <person name="Tice H."/>
            <person name="Bruce D."/>
            <person name="Goodwin L."/>
            <person name="Pitluck S."/>
            <person name="Chertkov O."/>
            <person name="Brettin T."/>
            <person name="Detter J.C."/>
            <person name="Han C."/>
            <person name="Larimer F."/>
            <person name="Land M."/>
            <person name="Hauser L."/>
            <person name="Kyrpides N."/>
            <person name="Mikhailova N."/>
            <person name="Marx C."/>
            <person name="Richardson P."/>
        </authorList>
    </citation>
    <scope>NUCLEOTIDE SEQUENCE [LARGE SCALE GENOMIC DNA]</scope>
    <source>
        <strain evidence="2">CM4 / NCIMB 13688</strain>
    </source>
</reference>
<proteinExistence type="predicted"/>
<accession>B7KUI4</accession>
<dbReference type="AlphaFoldDB" id="B7KUI4"/>
<evidence type="ECO:0000313" key="2">
    <source>
        <dbReference type="Proteomes" id="UP000002385"/>
    </source>
</evidence>
<gene>
    <name evidence="1" type="ordered locus">Mchl_3393</name>
</gene>
<dbReference type="RefSeq" id="WP_015951526.1">
    <property type="nucleotide sequence ID" value="NC_011757.1"/>
</dbReference>
<organism evidence="1 2">
    <name type="scientific">Methylorubrum extorquens (strain CM4 / NCIMB 13688)</name>
    <name type="common">Methylobacterium extorquens</name>
    <dbReference type="NCBI Taxonomy" id="440085"/>
    <lineage>
        <taxon>Bacteria</taxon>
        <taxon>Pseudomonadati</taxon>
        <taxon>Pseudomonadota</taxon>
        <taxon>Alphaproteobacteria</taxon>
        <taxon>Hyphomicrobiales</taxon>
        <taxon>Methylobacteriaceae</taxon>
        <taxon>Methylorubrum</taxon>
    </lineage>
</organism>
<dbReference type="KEGG" id="mch:Mchl_3393"/>
<dbReference type="Proteomes" id="UP000002385">
    <property type="component" value="Chromosome"/>
</dbReference>